<dbReference type="STRING" id="66430.ACS04_18765"/>
<dbReference type="OrthoDB" id="8871309at2"/>
<evidence type="ECO:0008006" key="3">
    <source>
        <dbReference type="Google" id="ProtNLM"/>
    </source>
</evidence>
<dbReference type="Gene3D" id="3.40.50.1820">
    <property type="entry name" value="alpha/beta hydrolase"/>
    <property type="match status" value="1"/>
</dbReference>
<dbReference type="PANTHER" id="PTHR11440">
    <property type="entry name" value="LECITHIN-CHOLESTEROL ACYLTRANSFERASE-RELATED"/>
    <property type="match status" value="1"/>
</dbReference>
<gene>
    <name evidence="1" type="ORF">ACS04_18765</name>
</gene>
<dbReference type="GO" id="GO:0008374">
    <property type="term" value="F:O-acyltransferase activity"/>
    <property type="evidence" value="ECO:0007669"/>
    <property type="project" value="InterPro"/>
</dbReference>
<dbReference type="AlphaFoldDB" id="A0A0J6XM93"/>
<dbReference type="PATRIC" id="fig|66430.4.peg.6471"/>
<dbReference type="Pfam" id="PF02450">
    <property type="entry name" value="LCAT"/>
    <property type="match status" value="1"/>
</dbReference>
<name>A0A0J6XM93_9ACTN</name>
<dbReference type="InterPro" id="IPR003386">
    <property type="entry name" value="LACT/PDAT_acylTrfase"/>
</dbReference>
<sequence length="454" mass="47417">MARVQVTDLVVVLPGILGSRLADAEGRALWDLSGPALLRGLRGFGGSVGALRLPKDTGDGDPGDGVVPVGLMPDLHALPGIWHPVDGYTDLLRWLERHFTLSVSDNLLTFPYDWRLSCRHGAERLKGRIDLELERWRASAPERREARVVFLCHGMGGLVARYYAERLGGHEVTRRVITLGTPHHGSLRALADLVDGSGGPGEPELGAFARSLPSLHQLAPDHACVEGPGGLARVRDLPGLPGVDEALLADAARFHADLRGAPPRAELYAISGTGQPTAVTAQWAGGRLILVPEGDGDGTVPLPDRAGPASGPFTGPFAGSWAAYEQHGSLQNNAAVRAALRGLLGAEPVLPPGGEAVLLPDAGRLAAPAVRLGVRAPAVLAAGVPYEVAVTAPDDARPPLAELRPADGGRPVARPLRSLGGGRHGAVFPPPEPGAYRLSVGQVTALSLIRRSAL</sequence>
<evidence type="ECO:0000313" key="1">
    <source>
        <dbReference type="EMBL" id="KMO96324.1"/>
    </source>
</evidence>
<dbReference type="Proteomes" id="UP000035932">
    <property type="component" value="Unassembled WGS sequence"/>
</dbReference>
<comment type="caution">
    <text evidence="1">The sequence shown here is derived from an EMBL/GenBank/DDBJ whole genome shotgun (WGS) entry which is preliminary data.</text>
</comment>
<keyword evidence="2" id="KW-1185">Reference proteome</keyword>
<dbReference type="SUPFAM" id="SSF53474">
    <property type="entry name" value="alpha/beta-Hydrolases"/>
    <property type="match status" value="1"/>
</dbReference>
<proteinExistence type="predicted"/>
<dbReference type="EMBL" id="LFML01000072">
    <property type="protein sequence ID" value="KMO96324.1"/>
    <property type="molecule type" value="Genomic_DNA"/>
</dbReference>
<dbReference type="GO" id="GO:0006629">
    <property type="term" value="P:lipid metabolic process"/>
    <property type="evidence" value="ECO:0007669"/>
    <property type="project" value="InterPro"/>
</dbReference>
<dbReference type="RefSeq" id="WP_048477808.1">
    <property type="nucleotide sequence ID" value="NZ_JBIRUD010000026.1"/>
</dbReference>
<evidence type="ECO:0000313" key="2">
    <source>
        <dbReference type="Proteomes" id="UP000035932"/>
    </source>
</evidence>
<dbReference type="InterPro" id="IPR029058">
    <property type="entry name" value="AB_hydrolase_fold"/>
</dbReference>
<protein>
    <recommendedName>
        <fullName evidence="3">Lecithin:cholesterol acyltransferase</fullName>
    </recommendedName>
</protein>
<organism evidence="1 2">
    <name type="scientific">Streptomyces roseus</name>
    <dbReference type="NCBI Taxonomy" id="66430"/>
    <lineage>
        <taxon>Bacteria</taxon>
        <taxon>Bacillati</taxon>
        <taxon>Actinomycetota</taxon>
        <taxon>Actinomycetes</taxon>
        <taxon>Kitasatosporales</taxon>
        <taxon>Streptomycetaceae</taxon>
        <taxon>Streptomyces</taxon>
    </lineage>
</organism>
<accession>A0A0J6XM93</accession>
<reference evidence="1 2" key="1">
    <citation type="submission" date="2015-06" db="EMBL/GenBank/DDBJ databases">
        <title>Recapitulation of the evolution of biosynthetic gene clusters reveals hidden chemical diversity on bacterial genomes.</title>
        <authorList>
            <person name="Cruz-Morales P."/>
            <person name="Martinez-Guerrero C."/>
            <person name="Morales-Escalante M.A."/>
            <person name="Yanez-Guerra L.A."/>
            <person name="Kopp J.F."/>
            <person name="Feldmann J."/>
            <person name="Ramos-Aboites H.E."/>
            <person name="Barona-Gomez F."/>
        </authorList>
    </citation>
    <scope>NUCLEOTIDE SEQUENCE [LARGE SCALE GENOMIC DNA]</scope>
    <source>
        <strain evidence="1 2">ATCC 31245</strain>
    </source>
</reference>